<reference evidence="13 14" key="1">
    <citation type="submission" date="2016-06" db="EMBL/GenBank/DDBJ databases">
        <authorList>
            <person name="Kjaerup R.B."/>
            <person name="Dalgaard T.S."/>
            <person name="Juul-Madsen H.R."/>
        </authorList>
    </citation>
    <scope>NUCLEOTIDE SEQUENCE [LARGE SCALE GENOMIC DNA]</scope>
    <source>
        <strain evidence="13 14">DSM 43904</strain>
    </source>
</reference>
<evidence type="ECO:0000256" key="7">
    <source>
        <dbReference type="PIRSR" id="PIRSR001084-1"/>
    </source>
</evidence>
<feature type="binding site" evidence="8">
    <location>
        <position position="146"/>
    </location>
    <ligand>
        <name>substrate</name>
    </ligand>
</feature>
<evidence type="ECO:0000256" key="5">
    <source>
        <dbReference type="ARBA" id="ARBA00023295"/>
    </source>
</evidence>
<evidence type="ECO:0000256" key="1">
    <source>
        <dbReference type="ARBA" id="ARBA00001412"/>
    </source>
</evidence>
<organism evidence="13 14">
    <name type="scientific">Micromonospora echinaurantiaca</name>
    <dbReference type="NCBI Taxonomy" id="47857"/>
    <lineage>
        <taxon>Bacteria</taxon>
        <taxon>Bacillati</taxon>
        <taxon>Actinomycetota</taxon>
        <taxon>Actinomycetes</taxon>
        <taxon>Micromonosporales</taxon>
        <taxon>Micromonosporaceae</taxon>
        <taxon>Micromonospora</taxon>
    </lineage>
</organism>
<keyword evidence="4 6" id="KW-0378">Hydrolase</keyword>
<dbReference type="Pfam" id="PF08532">
    <property type="entry name" value="Glyco_hydro_42M"/>
    <property type="match status" value="1"/>
</dbReference>
<evidence type="ECO:0000259" key="12">
    <source>
        <dbReference type="Pfam" id="PF08533"/>
    </source>
</evidence>
<dbReference type="EMBL" id="LT607750">
    <property type="protein sequence ID" value="SCG53291.1"/>
    <property type="molecule type" value="Genomic_DNA"/>
</dbReference>
<dbReference type="PANTHER" id="PTHR36447">
    <property type="entry name" value="BETA-GALACTOSIDASE GANA"/>
    <property type="match status" value="1"/>
</dbReference>
<dbReference type="PANTHER" id="PTHR36447:SF1">
    <property type="entry name" value="BETA-GALACTOSIDASE GANA"/>
    <property type="match status" value="1"/>
</dbReference>
<dbReference type="Pfam" id="PF08533">
    <property type="entry name" value="Glyco_hydro_42C"/>
    <property type="match status" value="1"/>
</dbReference>
<dbReference type="InterPro" id="IPR013780">
    <property type="entry name" value="Glyco_hydro_b"/>
</dbReference>
<keyword evidence="9" id="KW-0479">Metal-binding</keyword>
<accession>A0A1C5I5P0</accession>
<dbReference type="InterPro" id="IPR017853">
    <property type="entry name" value="GH"/>
</dbReference>
<evidence type="ECO:0000256" key="2">
    <source>
        <dbReference type="ARBA" id="ARBA00005940"/>
    </source>
</evidence>
<feature type="active site" description="Nucleophile" evidence="7">
    <location>
        <position position="304"/>
    </location>
</feature>
<gene>
    <name evidence="13" type="ORF">GA0070609_2792</name>
</gene>
<comment type="similarity">
    <text evidence="2 6">Belongs to the glycosyl hydrolase 42 family.</text>
</comment>
<dbReference type="InterPro" id="IPR029062">
    <property type="entry name" value="Class_I_gatase-like"/>
</dbReference>
<dbReference type="CDD" id="cd03143">
    <property type="entry name" value="A4_beta-galactosidase_middle_domain"/>
    <property type="match status" value="1"/>
</dbReference>
<dbReference type="GO" id="GO:0046872">
    <property type="term" value="F:metal ion binding"/>
    <property type="evidence" value="ECO:0007669"/>
    <property type="project" value="UniProtKB-KW"/>
</dbReference>
<dbReference type="GO" id="GO:0009341">
    <property type="term" value="C:beta-galactosidase complex"/>
    <property type="evidence" value="ECO:0007669"/>
    <property type="project" value="InterPro"/>
</dbReference>
<keyword evidence="9" id="KW-0862">Zinc</keyword>
<evidence type="ECO:0000256" key="8">
    <source>
        <dbReference type="PIRSR" id="PIRSR001084-2"/>
    </source>
</evidence>
<feature type="domain" description="Beta-galactosidase C-terminal" evidence="12">
    <location>
        <begin position="605"/>
        <end position="662"/>
    </location>
</feature>
<evidence type="ECO:0000313" key="13">
    <source>
        <dbReference type="EMBL" id="SCG53291.1"/>
    </source>
</evidence>
<dbReference type="Gene3D" id="2.60.40.1180">
    <property type="entry name" value="Golgi alpha-mannosidase II"/>
    <property type="match status" value="1"/>
</dbReference>
<feature type="binding site" evidence="8">
    <location>
        <position position="312"/>
    </location>
    <ligand>
        <name>substrate</name>
    </ligand>
</feature>
<evidence type="ECO:0000259" key="10">
    <source>
        <dbReference type="Pfam" id="PF02449"/>
    </source>
</evidence>
<evidence type="ECO:0000256" key="9">
    <source>
        <dbReference type="PIRSR" id="PIRSR001084-3"/>
    </source>
</evidence>
<evidence type="ECO:0000256" key="6">
    <source>
        <dbReference type="PIRNR" id="PIRNR001084"/>
    </source>
</evidence>
<dbReference type="Gene3D" id="3.40.50.880">
    <property type="match status" value="1"/>
</dbReference>
<evidence type="ECO:0000256" key="3">
    <source>
        <dbReference type="ARBA" id="ARBA00012756"/>
    </source>
</evidence>
<feature type="domain" description="Beta-galactosidase trimerisation" evidence="11">
    <location>
        <begin position="392"/>
        <end position="595"/>
    </location>
</feature>
<evidence type="ECO:0000259" key="11">
    <source>
        <dbReference type="Pfam" id="PF08532"/>
    </source>
</evidence>
<feature type="binding site" evidence="9">
    <location>
        <position position="112"/>
    </location>
    <ligand>
        <name>Zn(2+)</name>
        <dbReference type="ChEBI" id="CHEBI:29105"/>
    </ligand>
</feature>
<evidence type="ECO:0000256" key="4">
    <source>
        <dbReference type="ARBA" id="ARBA00022801"/>
    </source>
</evidence>
<keyword evidence="14" id="KW-1185">Reference proteome</keyword>
<proteinExistence type="inferred from homology"/>
<feature type="domain" description="Glycoside hydrolase family 42 N-terminal" evidence="10">
    <location>
        <begin position="11"/>
        <end position="380"/>
    </location>
</feature>
<dbReference type="GO" id="GO:0006012">
    <property type="term" value="P:galactose metabolic process"/>
    <property type="evidence" value="ECO:0007669"/>
    <property type="project" value="InterPro"/>
</dbReference>
<feature type="binding site" evidence="9">
    <location>
        <position position="155"/>
    </location>
    <ligand>
        <name>Zn(2+)</name>
        <dbReference type="ChEBI" id="CHEBI:29105"/>
    </ligand>
</feature>
<feature type="binding site" evidence="8">
    <location>
        <position position="108"/>
    </location>
    <ligand>
        <name>substrate</name>
    </ligand>
</feature>
<name>A0A1C5I5P0_9ACTN</name>
<dbReference type="InterPro" id="IPR003476">
    <property type="entry name" value="Glyco_hydro_42"/>
</dbReference>
<feature type="binding site" evidence="9">
    <location>
        <position position="157"/>
    </location>
    <ligand>
        <name>Zn(2+)</name>
        <dbReference type="ChEBI" id="CHEBI:29105"/>
    </ligand>
</feature>
<comment type="catalytic activity">
    <reaction evidence="1 6">
        <text>Hydrolysis of terminal non-reducing beta-D-galactose residues in beta-D-galactosides.</text>
        <dbReference type="EC" id="3.2.1.23"/>
    </reaction>
</comment>
<dbReference type="GO" id="GO:0004565">
    <property type="term" value="F:beta-galactosidase activity"/>
    <property type="evidence" value="ECO:0007669"/>
    <property type="project" value="UniProtKB-EC"/>
</dbReference>
<dbReference type="Proteomes" id="UP000198217">
    <property type="component" value="Chromosome I"/>
</dbReference>
<dbReference type="Gene3D" id="3.20.20.80">
    <property type="entry name" value="Glycosidases"/>
    <property type="match status" value="1"/>
</dbReference>
<dbReference type="SUPFAM" id="SSF51445">
    <property type="entry name" value="(Trans)glycosidases"/>
    <property type="match status" value="1"/>
</dbReference>
<keyword evidence="5 6" id="KW-0326">Glycosidase</keyword>
<dbReference type="PIRSF" id="PIRSF001084">
    <property type="entry name" value="B-galactosidase"/>
    <property type="match status" value="1"/>
</dbReference>
<dbReference type="AlphaFoldDB" id="A0A1C5I5P0"/>
<evidence type="ECO:0000313" key="14">
    <source>
        <dbReference type="Proteomes" id="UP000198217"/>
    </source>
</evidence>
<protein>
    <recommendedName>
        <fullName evidence="3 6">Beta-galactosidase</fullName>
        <shortName evidence="6">Beta-gal</shortName>
        <ecNumber evidence="3 6">3.2.1.23</ecNumber>
    </recommendedName>
</protein>
<dbReference type="InterPro" id="IPR013738">
    <property type="entry name" value="Beta_galactosidase_Trimer"/>
</dbReference>
<dbReference type="InterPro" id="IPR013529">
    <property type="entry name" value="Glyco_hydro_42_N"/>
</dbReference>
<dbReference type="SUPFAM" id="SSF52317">
    <property type="entry name" value="Class I glutamine amidotransferase-like"/>
    <property type="match status" value="1"/>
</dbReference>
<dbReference type="Pfam" id="PF02449">
    <property type="entry name" value="Glyco_hydro_42"/>
    <property type="match status" value="1"/>
</dbReference>
<sequence length="663" mass="73388">MTMPNILFGGDYNPEQWPEDVWVEDMKLMAEAGVSLVSVGIFAWAQVEPRPGEYDFGWFDRVLDHLAEAGIGASLATMTASPPPWLSRLHPEVLPTRADGVRLWPGARQHYCPSSPVYREHAARLVEQLAQRYGSHPALRLWHVGNEYGCHVRACYCDVSAADFRRWLRDRYGDVDALNAAWSTAFWSQRYDDWSEVLPPRTAPTFGNPAQKLDFARFSNDAILACYTLERDILRRHTPGIPLTTNFIGLVHKPIDSFRWAAEQDVVSLDSYPDPYDPRTHVDAGFGYDLVRSARRGQPWLLMEQAPSAVNWRERNAPKPPGVMRLWSWQAVAQGADAVLYFQWRQAAGGAEKFHSAMLPHTGEHSRTHREVRELGAEIAAAAELAGTRVQADVALLHDWQNWWAVEGDAHPAPLDVLAAHRAHYAPLFDAHVTCDVVPPDADLTSYRLVIVPNLYLLSTATADALRQHVHRGGTLLVSYFTGVVDETERLHPGGAPGPLRDLLGLRVEEFWPLPVDGTIGLDLDGRHGHGLEWSEWVEPGGAQVMGTFTDGELAGRPALLRHRYGAGAAWYLATRPDPALMRAVLDQVRAEAKVAPVLPGLPDGVQAVRRHGDDRSYLFLLNHGGMPATVALPSVAVDLLGEQDAAADIVTLSPRGVAVLRS</sequence>
<dbReference type="RefSeq" id="WP_197700280.1">
    <property type="nucleotide sequence ID" value="NZ_LT607750.1"/>
</dbReference>
<dbReference type="EC" id="3.2.1.23" evidence="3 6"/>
<dbReference type="InterPro" id="IPR013739">
    <property type="entry name" value="Beta_galactosidase_C"/>
</dbReference>
<feature type="active site" description="Proton donor" evidence="7">
    <location>
        <position position="147"/>
    </location>
</feature>